<protein>
    <submittedName>
        <fullName evidence="2">Uncharacterized protein</fullName>
    </submittedName>
</protein>
<proteinExistence type="predicted"/>
<evidence type="ECO:0000256" key="1">
    <source>
        <dbReference type="SAM" id="MobiDB-lite"/>
    </source>
</evidence>
<evidence type="ECO:0000313" key="2">
    <source>
        <dbReference type="EMBL" id="KAF5328258.1"/>
    </source>
</evidence>
<feature type="region of interest" description="Disordered" evidence="1">
    <location>
        <begin position="1"/>
        <end position="83"/>
    </location>
</feature>
<keyword evidence="3" id="KW-1185">Reference proteome</keyword>
<name>A0A8H5F9L6_9AGAR</name>
<sequence>MVSSIAQHQARPDASTSVTVKANPEKNEQQLSSSSAVAKGTARQPLSAAENATPTPKRCPLFAPPLTHPPQAPSHTPPPPPHLLITCSLRMESSAISSKSVDTGGTECASAQAGGTCLSLKPVEMGGRAAAQPSGGKSDRSSRKRSVLLPTSVSPRLGDSPSAGLAPITVWYGGKAR</sequence>
<comment type="caution">
    <text evidence="2">The sequence shown here is derived from an EMBL/GenBank/DDBJ whole genome shotgun (WGS) entry which is preliminary data.</text>
</comment>
<organism evidence="2 3">
    <name type="scientific">Psilocybe cf. subviscida</name>
    <dbReference type="NCBI Taxonomy" id="2480587"/>
    <lineage>
        <taxon>Eukaryota</taxon>
        <taxon>Fungi</taxon>
        <taxon>Dikarya</taxon>
        <taxon>Basidiomycota</taxon>
        <taxon>Agaricomycotina</taxon>
        <taxon>Agaricomycetes</taxon>
        <taxon>Agaricomycetidae</taxon>
        <taxon>Agaricales</taxon>
        <taxon>Agaricineae</taxon>
        <taxon>Strophariaceae</taxon>
        <taxon>Psilocybe</taxon>
    </lineage>
</organism>
<dbReference type="AlphaFoldDB" id="A0A8H5F9L6"/>
<dbReference type="EMBL" id="JAACJJ010000005">
    <property type="protein sequence ID" value="KAF5328258.1"/>
    <property type="molecule type" value="Genomic_DNA"/>
</dbReference>
<feature type="compositionally biased region" description="Pro residues" evidence="1">
    <location>
        <begin position="62"/>
        <end position="82"/>
    </location>
</feature>
<feature type="region of interest" description="Disordered" evidence="1">
    <location>
        <begin position="125"/>
        <end position="168"/>
    </location>
</feature>
<accession>A0A8H5F9L6</accession>
<reference evidence="2 3" key="1">
    <citation type="journal article" date="2020" name="ISME J.">
        <title>Uncovering the hidden diversity of litter-decomposition mechanisms in mushroom-forming fungi.</title>
        <authorList>
            <person name="Floudas D."/>
            <person name="Bentzer J."/>
            <person name="Ahren D."/>
            <person name="Johansson T."/>
            <person name="Persson P."/>
            <person name="Tunlid A."/>
        </authorList>
    </citation>
    <scope>NUCLEOTIDE SEQUENCE [LARGE SCALE GENOMIC DNA]</scope>
    <source>
        <strain evidence="2 3">CBS 101986</strain>
    </source>
</reference>
<gene>
    <name evidence="2" type="ORF">D9619_013377</name>
</gene>
<evidence type="ECO:0000313" key="3">
    <source>
        <dbReference type="Proteomes" id="UP000567179"/>
    </source>
</evidence>
<dbReference type="Proteomes" id="UP000567179">
    <property type="component" value="Unassembled WGS sequence"/>
</dbReference>